<dbReference type="AlphaFoldDB" id="J9GS12"/>
<dbReference type="EMBL" id="AMCI01002345">
    <property type="protein sequence ID" value="EJX02965.1"/>
    <property type="molecule type" value="Genomic_DNA"/>
</dbReference>
<reference evidence="1" key="1">
    <citation type="journal article" date="2012" name="PLoS ONE">
        <title>Gene sets for utilization of primary and secondary nutrition supplies in the distal gut of endangered iberian lynx.</title>
        <authorList>
            <person name="Alcaide M."/>
            <person name="Messina E."/>
            <person name="Richter M."/>
            <person name="Bargiela R."/>
            <person name="Peplies J."/>
            <person name="Huws S.A."/>
            <person name="Newbold C.J."/>
            <person name="Golyshin P.N."/>
            <person name="Simon M.A."/>
            <person name="Lopez G."/>
            <person name="Yakimov M.M."/>
            <person name="Ferrer M."/>
        </authorList>
    </citation>
    <scope>NUCLEOTIDE SEQUENCE</scope>
</reference>
<evidence type="ECO:0000313" key="1">
    <source>
        <dbReference type="EMBL" id="EJX02965.1"/>
    </source>
</evidence>
<accession>J9GS12</accession>
<comment type="caution">
    <text evidence="1">The sequence shown here is derived from an EMBL/GenBank/DDBJ whole genome shotgun (WGS) entry which is preliminary data.</text>
</comment>
<proteinExistence type="predicted"/>
<organism evidence="1">
    <name type="scientific">gut metagenome</name>
    <dbReference type="NCBI Taxonomy" id="749906"/>
    <lineage>
        <taxon>unclassified sequences</taxon>
        <taxon>metagenomes</taxon>
        <taxon>organismal metagenomes</taxon>
    </lineage>
</organism>
<name>J9GS12_9ZZZZ</name>
<gene>
    <name evidence="1" type="ORF">EVA_08921</name>
</gene>
<protein>
    <submittedName>
        <fullName evidence="1">Uncharacterized protein</fullName>
    </submittedName>
</protein>
<sequence length="68" mass="8171">MDTKHFDIKEKRISNSSTCHLSYERIYHFSFLWTRRGLNPRPNGEPISFLHAYLRLDFRAHARPKLPT</sequence>